<dbReference type="InterPro" id="IPR002778">
    <property type="entry name" value="Signal_recog_particle_SRP19"/>
</dbReference>
<dbReference type="PANTHER" id="PTHR17453">
    <property type="entry name" value="SIGNAL RECOGNITION PARTICLE 19 KD PROTEIN"/>
    <property type="match status" value="1"/>
</dbReference>
<evidence type="ECO:0000256" key="1">
    <source>
        <dbReference type="ARBA" id="ARBA00004496"/>
    </source>
</evidence>
<evidence type="ECO:0000256" key="2">
    <source>
        <dbReference type="ARBA" id="ARBA00022490"/>
    </source>
</evidence>
<reference evidence="6 7" key="1">
    <citation type="journal article" date="2019" name="PLoS Genet.">
        <title>Convergent evolution of linked mating-type loci in basidiomycete fungi.</title>
        <authorList>
            <person name="Sun S."/>
            <person name="Coelho M.A."/>
            <person name="Heitman J."/>
            <person name="Nowrousian M."/>
        </authorList>
    </citation>
    <scope>NUCLEOTIDE SEQUENCE [LARGE SCALE GENOMIC DNA]</scope>
    <source>
        <strain evidence="6 7">CBS 4282</strain>
    </source>
</reference>
<dbReference type="Pfam" id="PF01922">
    <property type="entry name" value="SRP19"/>
    <property type="match status" value="1"/>
</dbReference>
<dbReference type="SUPFAM" id="SSF69695">
    <property type="entry name" value="SRP19"/>
    <property type="match status" value="1"/>
</dbReference>
<comment type="subcellular location">
    <subcellularLocation>
        <location evidence="1">Cytoplasm</location>
    </subcellularLocation>
</comment>
<feature type="compositionally biased region" description="Basic residues" evidence="5">
    <location>
        <begin position="332"/>
        <end position="342"/>
    </location>
</feature>
<proteinExistence type="predicted"/>
<feature type="region of interest" description="Disordered" evidence="5">
    <location>
        <begin position="232"/>
        <end position="342"/>
    </location>
</feature>
<keyword evidence="4" id="KW-0687">Ribonucleoprotein</keyword>
<sequence>MPTVEDYFDDDTDLPLPSSSKGHLPSTGLQGALLEEITDDNELDFDQIAEQGRGEYGANSKAPPPSAKGKNVVRSYDDDVQRPQGAPQINPNTPMGGFMGDMMKLQEVEEARMAKLKSQFGNTTIAQDPSLYKSWNSVYPLYFDAKASVKTGRRVPRESALWWPLAAHIARACSALQLSSVLEPEKTHPADFENPGRVKVQFQKDGRFLNPLIKNRTQLYIQLARQMQQANPALVPKPEVKAAKADKADTSKPKPKGGKKPLPLPTHTPSAPYPFPPQDERLPIHSPVASTGVAVSAVKRDLETEKENKKKGITSGAAGGDDAPPAKEKQPKMKRMVVRGRR</sequence>
<feature type="compositionally biased region" description="Acidic residues" evidence="5">
    <location>
        <begin position="1"/>
        <end position="13"/>
    </location>
</feature>
<dbReference type="Gene3D" id="3.30.56.30">
    <property type="entry name" value="Signal recognition particle, SRP19-like subunit"/>
    <property type="match status" value="1"/>
</dbReference>
<dbReference type="PANTHER" id="PTHR17453:SF0">
    <property type="entry name" value="SIGNAL RECOGNITION PARTICLE 19 KDA PROTEIN"/>
    <property type="match status" value="1"/>
</dbReference>
<keyword evidence="3" id="KW-0733">Signal recognition particle</keyword>
<feature type="region of interest" description="Disordered" evidence="5">
    <location>
        <begin position="40"/>
        <end position="73"/>
    </location>
</feature>
<feature type="region of interest" description="Disordered" evidence="5">
    <location>
        <begin position="1"/>
        <end position="28"/>
    </location>
</feature>
<name>A0A7D8UWM3_VANHU</name>
<comment type="caution">
    <text evidence="6">The sequence shown here is derived from an EMBL/GenBank/DDBJ whole genome shotgun (WGS) entry which is preliminary data.</text>
</comment>
<organism evidence="6 7">
    <name type="scientific">Vanrija humicola</name>
    <name type="common">Yeast</name>
    <name type="synonym">Cryptococcus humicola</name>
    <dbReference type="NCBI Taxonomy" id="5417"/>
    <lineage>
        <taxon>Eukaryota</taxon>
        <taxon>Fungi</taxon>
        <taxon>Dikarya</taxon>
        <taxon>Basidiomycota</taxon>
        <taxon>Agaricomycotina</taxon>
        <taxon>Tremellomycetes</taxon>
        <taxon>Trichosporonales</taxon>
        <taxon>Trichosporonaceae</taxon>
        <taxon>Vanrija</taxon>
    </lineage>
</organism>
<dbReference type="GO" id="GO:0005786">
    <property type="term" value="C:signal recognition particle, endoplasmic reticulum targeting"/>
    <property type="evidence" value="ECO:0007669"/>
    <property type="project" value="UniProtKB-KW"/>
</dbReference>
<evidence type="ECO:0000313" key="6">
    <source>
        <dbReference type="EMBL" id="TXT04890.1"/>
    </source>
</evidence>
<evidence type="ECO:0000313" key="7">
    <source>
        <dbReference type="Proteomes" id="UP000473826"/>
    </source>
</evidence>
<gene>
    <name evidence="6" type="ORF">VHUM_03973</name>
</gene>
<dbReference type="Proteomes" id="UP000473826">
    <property type="component" value="Unassembled WGS sequence"/>
</dbReference>
<dbReference type="GO" id="GO:0006617">
    <property type="term" value="P:SRP-dependent cotranslational protein targeting to membrane, signal sequence recognition"/>
    <property type="evidence" value="ECO:0007669"/>
    <property type="project" value="TreeGrafter"/>
</dbReference>
<protein>
    <recommendedName>
        <fullName evidence="8">Signal recognition particle SRP19 subunit</fullName>
    </recommendedName>
</protein>
<keyword evidence="7" id="KW-1185">Reference proteome</keyword>
<dbReference type="AlphaFoldDB" id="A0A7D8UWM3"/>
<evidence type="ECO:0000256" key="3">
    <source>
        <dbReference type="ARBA" id="ARBA00023135"/>
    </source>
</evidence>
<evidence type="ECO:0000256" key="5">
    <source>
        <dbReference type="SAM" id="MobiDB-lite"/>
    </source>
</evidence>
<dbReference type="InterPro" id="IPR036521">
    <property type="entry name" value="SRP19-like_sf"/>
</dbReference>
<feature type="compositionally biased region" description="Basic and acidic residues" evidence="5">
    <location>
        <begin position="238"/>
        <end position="252"/>
    </location>
</feature>
<feature type="compositionally biased region" description="Basic and acidic residues" evidence="5">
    <location>
        <begin position="298"/>
        <end position="310"/>
    </location>
</feature>
<dbReference type="EMBL" id="QKWK01000013">
    <property type="protein sequence ID" value="TXT04890.1"/>
    <property type="molecule type" value="Genomic_DNA"/>
</dbReference>
<dbReference type="OrthoDB" id="2190947at2759"/>
<evidence type="ECO:0008006" key="8">
    <source>
        <dbReference type="Google" id="ProtNLM"/>
    </source>
</evidence>
<evidence type="ECO:0000256" key="4">
    <source>
        <dbReference type="ARBA" id="ARBA00023274"/>
    </source>
</evidence>
<accession>A0A7D8UWM3</accession>
<dbReference type="GO" id="GO:0008312">
    <property type="term" value="F:7S RNA binding"/>
    <property type="evidence" value="ECO:0007669"/>
    <property type="project" value="InterPro"/>
</dbReference>
<keyword evidence="2" id="KW-0963">Cytoplasm</keyword>
<feature type="compositionally biased region" description="Pro residues" evidence="5">
    <location>
        <begin position="262"/>
        <end position="277"/>
    </location>
</feature>